<feature type="transmembrane region" description="Helical" evidence="5">
    <location>
        <begin position="497"/>
        <end position="519"/>
    </location>
</feature>
<keyword evidence="2 5" id="KW-0812">Transmembrane</keyword>
<dbReference type="EMBL" id="JARKHS020009408">
    <property type="protein sequence ID" value="KAK8779789.1"/>
    <property type="molecule type" value="Genomic_DNA"/>
</dbReference>
<dbReference type="Gene3D" id="1.20.1250.20">
    <property type="entry name" value="MFS general substrate transporter like domains"/>
    <property type="match status" value="1"/>
</dbReference>
<feature type="transmembrane region" description="Helical" evidence="5">
    <location>
        <begin position="525"/>
        <end position="546"/>
    </location>
</feature>
<evidence type="ECO:0000256" key="5">
    <source>
        <dbReference type="SAM" id="Phobius"/>
    </source>
</evidence>
<feature type="transmembrane region" description="Helical" evidence="5">
    <location>
        <begin position="381"/>
        <end position="398"/>
    </location>
</feature>
<feature type="domain" description="Major facilitator superfamily (MFS) profile" evidence="6">
    <location>
        <begin position="116"/>
        <end position="551"/>
    </location>
</feature>
<dbReference type="InterPro" id="IPR005828">
    <property type="entry name" value="MFS_sugar_transport-like"/>
</dbReference>
<feature type="transmembrane region" description="Helical" evidence="5">
    <location>
        <begin position="236"/>
        <end position="257"/>
    </location>
</feature>
<dbReference type="InterPro" id="IPR020846">
    <property type="entry name" value="MFS_dom"/>
</dbReference>
<evidence type="ECO:0000256" key="4">
    <source>
        <dbReference type="ARBA" id="ARBA00023136"/>
    </source>
</evidence>
<dbReference type="CDD" id="cd17317">
    <property type="entry name" value="MFS_SLC22"/>
    <property type="match status" value="1"/>
</dbReference>
<evidence type="ECO:0000259" key="6">
    <source>
        <dbReference type="PROSITE" id="PS50850"/>
    </source>
</evidence>
<keyword evidence="8" id="KW-1185">Reference proteome</keyword>
<dbReference type="PANTHER" id="PTHR24064">
    <property type="entry name" value="SOLUTE CARRIER FAMILY 22 MEMBER"/>
    <property type="match status" value="1"/>
</dbReference>
<feature type="transmembrane region" description="Helical" evidence="5">
    <location>
        <begin position="48"/>
        <end position="66"/>
    </location>
</feature>
<evidence type="ECO:0000256" key="1">
    <source>
        <dbReference type="ARBA" id="ARBA00004141"/>
    </source>
</evidence>
<feature type="transmembrane region" description="Helical" evidence="5">
    <location>
        <begin position="176"/>
        <end position="195"/>
    </location>
</feature>
<evidence type="ECO:0000313" key="7">
    <source>
        <dbReference type="EMBL" id="KAK8779789.1"/>
    </source>
</evidence>
<proteinExistence type="predicted"/>
<dbReference type="Pfam" id="PF00083">
    <property type="entry name" value="Sugar_tr"/>
    <property type="match status" value="1"/>
</dbReference>
<dbReference type="Proteomes" id="UP001321473">
    <property type="component" value="Unassembled WGS sequence"/>
</dbReference>
<keyword evidence="3 5" id="KW-1133">Transmembrane helix</keyword>
<feature type="transmembrane region" description="Helical" evidence="5">
    <location>
        <begin position="207"/>
        <end position="230"/>
    </location>
</feature>
<organism evidence="7 8">
    <name type="scientific">Amblyomma americanum</name>
    <name type="common">Lone star tick</name>
    <dbReference type="NCBI Taxonomy" id="6943"/>
    <lineage>
        <taxon>Eukaryota</taxon>
        <taxon>Metazoa</taxon>
        <taxon>Ecdysozoa</taxon>
        <taxon>Arthropoda</taxon>
        <taxon>Chelicerata</taxon>
        <taxon>Arachnida</taxon>
        <taxon>Acari</taxon>
        <taxon>Parasitiformes</taxon>
        <taxon>Ixodida</taxon>
        <taxon>Ixodoidea</taxon>
        <taxon>Ixodidae</taxon>
        <taxon>Amblyomminae</taxon>
        <taxon>Amblyomma</taxon>
    </lineage>
</organism>
<protein>
    <recommendedName>
        <fullName evidence="6">Major facilitator superfamily (MFS) profile domain-containing protein</fullName>
    </recommendedName>
</protein>
<feature type="transmembrane region" description="Helical" evidence="5">
    <location>
        <begin position="438"/>
        <end position="457"/>
    </location>
</feature>
<comment type="subcellular location">
    <subcellularLocation>
        <location evidence="1">Membrane</location>
        <topology evidence="1">Multi-pass membrane protein</topology>
    </subcellularLocation>
</comment>
<dbReference type="GO" id="GO:0022857">
    <property type="term" value="F:transmembrane transporter activity"/>
    <property type="evidence" value="ECO:0007669"/>
    <property type="project" value="InterPro"/>
</dbReference>
<feature type="transmembrane region" description="Helical" evidence="5">
    <location>
        <begin position="463"/>
        <end position="485"/>
    </location>
</feature>
<sequence>MYAVLQTIVHCSDRAAWSGKNCCRAHNCIMEFEDVLEKLGGYGKFQKILVWGYLAPASILMPGYFMSQIFMLSTPKHTCLLPEFVRDAYNLTSSEEHTLRTALVSEDNCRVFPLDALNSSLVQQIVDNADGLRNQSSWLSPGDLEWQPCEDFAYDNTFYDVTASSQWDLVCERSHLPSLVFTMTSIGSALGTILFGTLSDKIGRRRAFFITVLIAIVFGFSSILVTNFIAFVVLRFINATIMPQIFQLPYIILLELVGPKQRTSMLAIAWMAWTAGLCLLPLAAYLCRSWIILGLFCSGAAIINLFYARLLPESPRWLLSRNRFSDATDVLTRIARTNGVCPPKSLANDLERVQKKLVEEEKVARSSTADLIRVAKVRRNFLIIALSWVANAGAYYGMSINVTNMSGNEFVNFFFLGLVEFPACVMSWWAMEKVGRRWMSVFFQLMVSASCVAFCVVPKEAAVTGVVVVMVAKFCCTASAMVMYQQASEVMPTPVRSFALGAASSVASTLTICMPYIIYLGKYGAWIPFAVIAACTSLGGTCSAWLPETKGYPLYQNMEDAEKYSAHQKFFSWNWLPKDKSLQQEKELNATVDEKEVNLISNGSSA</sequence>
<feature type="transmembrane region" description="Helical" evidence="5">
    <location>
        <begin position="290"/>
        <end position="311"/>
    </location>
</feature>
<feature type="transmembrane region" description="Helical" evidence="5">
    <location>
        <begin position="264"/>
        <end position="284"/>
    </location>
</feature>
<name>A0AAQ4EYH5_AMBAM</name>
<dbReference type="GO" id="GO:0016020">
    <property type="term" value="C:membrane"/>
    <property type="evidence" value="ECO:0007669"/>
    <property type="project" value="UniProtKB-SubCell"/>
</dbReference>
<accession>A0AAQ4EYH5</accession>
<evidence type="ECO:0000256" key="3">
    <source>
        <dbReference type="ARBA" id="ARBA00022989"/>
    </source>
</evidence>
<keyword evidence="4 5" id="KW-0472">Membrane</keyword>
<feature type="transmembrane region" description="Helical" evidence="5">
    <location>
        <begin position="410"/>
        <end position="431"/>
    </location>
</feature>
<evidence type="ECO:0000313" key="8">
    <source>
        <dbReference type="Proteomes" id="UP001321473"/>
    </source>
</evidence>
<dbReference type="AlphaFoldDB" id="A0AAQ4EYH5"/>
<dbReference type="InterPro" id="IPR036259">
    <property type="entry name" value="MFS_trans_sf"/>
</dbReference>
<gene>
    <name evidence="7" type="ORF">V5799_018870</name>
</gene>
<dbReference type="PROSITE" id="PS50850">
    <property type="entry name" value="MFS"/>
    <property type="match status" value="1"/>
</dbReference>
<reference evidence="7 8" key="1">
    <citation type="journal article" date="2023" name="Arcadia Sci">
        <title>De novo assembly of a long-read Amblyomma americanum tick genome.</title>
        <authorList>
            <person name="Chou S."/>
            <person name="Poskanzer K.E."/>
            <person name="Rollins M."/>
            <person name="Thuy-Boun P.S."/>
        </authorList>
    </citation>
    <scope>NUCLEOTIDE SEQUENCE [LARGE SCALE GENOMIC DNA]</scope>
    <source>
        <strain evidence="7">F_SG_1</strain>
        <tissue evidence="7">Salivary glands</tissue>
    </source>
</reference>
<dbReference type="SUPFAM" id="SSF103473">
    <property type="entry name" value="MFS general substrate transporter"/>
    <property type="match status" value="1"/>
</dbReference>
<comment type="caution">
    <text evidence="7">The sequence shown here is derived from an EMBL/GenBank/DDBJ whole genome shotgun (WGS) entry which is preliminary data.</text>
</comment>
<evidence type="ECO:0000256" key="2">
    <source>
        <dbReference type="ARBA" id="ARBA00022692"/>
    </source>
</evidence>